<dbReference type="InterPro" id="IPR011029">
    <property type="entry name" value="DEATH-like_dom_sf"/>
</dbReference>
<dbReference type="InterPro" id="IPR036770">
    <property type="entry name" value="Ankyrin_rpt-contain_sf"/>
</dbReference>
<evidence type="ECO:0000313" key="6">
    <source>
        <dbReference type="EnsemblMetazoa" id="Aqu2.1.16466_001"/>
    </source>
</evidence>
<evidence type="ECO:0000256" key="3">
    <source>
        <dbReference type="SAM" id="Coils"/>
    </source>
</evidence>
<proteinExistence type="predicted"/>
<feature type="domain" description="SRCR" evidence="5">
    <location>
        <begin position="1127"/>
        <end position="1236"/>
    </location>
</feature>
<feature type="domain" description="Death" evidence="4">
    <location>
        <begin position="20"/>
        <end position="95"/>
    </location>
</feature>
<dbReference type="InterPro" id="IPR036772">
    <property type="entry name" value="SRCR-like_dom_sf"/>
</dbReference>
<keyword evidence="1" id="KW-1015">Disulfide bond</keyword>
<dbReference type="EnsemblMetazoa" id="Aqu2.1.16466_001">
    <property type="protein sequence ID" value="Aqu2.1.16466_001"/>
    <property type="gene ID" value="Aqu2.1.16466"/>
</dbReference>
<organism evidence="6">
    <name type="scientific">Amphimedon queenslandica</name>
    <name type="common">Sponge</name>
    <dbReference type="NCBI Taxonomy" id="400682"/>
    <lineage>
        <taxon>Eukaryota</taxon>
        <taxon>Metazoa</taxon>
        <taxon>Porifera</taxon>
        <taxon>Demospongiae</taxon>
        <taxon>Heteroscleromorpha</taxon>
        <taxon>Haplosclerida</taxon>
        <taxon>Niphatidae</taxon>
        <taxon>Amphimedon</taxon>
    </lineage>
</organism>
<dbReference type="PANTHER" id="PTHR48071:SF18">
    <property type="entry name" value="DELETED IN MALIGNANT BRAIN TUMORS 1 PROTEIN-RELATED"/>
    <property type="match status" value="1"/>
</dbReference>
<evidence type="ECO:0000259" key="4">
    <source>
        <dbReference type="PROSITE" id="PS50017"/>
    </source>
</evidence>
<dbReference type="GO" id="GO:0016020">
    <property type="term" value="C:membrane"/>
    <property type="evidence" value="ECO:0007669"/>
    <property type="project" value="InterPro"/>
</dbReference>
<dbReference type="GO" id="GO:0007165">
    <property type="term" value="P:signal transduction"/>
    <property type="evidence" value="ECO:0007669"/>
    <property type="project" value="InterPro"/>
</dbReference>
<feature type="coiled-coil region" evidence="3">
    <location>
        <begin position="439"/>
        <end position="480"/>
    </location>
</feature>
<keyword evidence="3" id="KW-0175">Coiled coil</keyword>
<dbReference type="SUPFAM" id="SSF47986">
    <property type="entry name" value="DEATH domain"/>
    <property type="match status" value="2"/>
</dbReference>
<dbReference type="SMART" id="SM00202">
    <property type="entry name" value="SR"/>
    <property type="match status" value="3"/>
</dbReference>
<feature type="domain" description="SRCR" evidence="5">
    <location>
        <begin position="1255"/>
        <end position="1303"/>
    </location>
</feature>
<reference evidence="6" key="1">
    <citation type="submission" date="2017-05" db="UniProtKB">
        <authorList>
            <consortium name="EnsemblMetazoa"/>
        </authorList>
    </citation>
    <scope>IDENTIFICATION</scope>
</reference>
<dbReference type="Gene3D" id="1.10.533.10">
    <property type="entry name" value="Death Domain, Fas"/>
    <property type="match status" value="2"/>
</dbReference>
<evidence type="ECO:0000259" key="5">
    <source>
        <dbReference type="PROSITE" id="PS50287"/>
    </source>
</evidence>
<dbReference type="Gene3D" id="1.25.40.20">
    <property type="entry name" value="Ankyrin repeat-containing domain"/>
    <property type="match status" value="1"/>
</dbReference>
<dbReference type="eggNOG" id="ENOG502QQQ3">
    <property type="taxonomic scope" value="Eukaryota"/>
</dbReference>
<dbReference type="SUPFAM" id="SSF48403">
    <property type="entry name" value="Ankyrin repeat"/>
    <property type="match status" value="1"/>
</dbReference>
<dbReference type="PANTHER" id="PTHR48071">
    <property type="entry name" value="SRCR DOMAIN-CONTAINING PROTEIN"/>
    <property type="match status" value="1"/>
</dbReference>
<dbReference type="CDD" id="cd01670">
    <property type="entry name" value="Death"/>
    <property type="match status" value="2"/>
</dbReference>
<dbReference type="PROSITE" id="PS00420">
    <property type="entry name" value="SRCR_1"/>
    <property type="match status" value="1"/>
</dbReference>
<evidence type="ECO:0008006" key="7">
    <source>
        <dbReference type="Google" id="ProtNLM"/>
    </source>
</evidence>
<dbReference type="Gene3D" id="3.10.250.10">
    <property type="entry name" value="SRCR-like domain"/>
    <property type="match status" value="4"/>
</dbReference>
<evidence type="ECO:0000256" key="2">
    <source>
        <dbReference type="PROSITE-ProRule" id="PRU00196"/>
    </source>
</evidence>
<evidence type="ECO:0000256" key="1">
    <source>
        <dbReference type="ARBA" id="ARBA00023157"/>
    </source>
</evidence>
<dbReference type="InterPro" id="IPR000488">
    <property type="entry name" value="Death_dom"/>
</dbReference>
<feature type="domain" description="SRCR" evidence="5">
    <location>
        <begin position="1004"/>
        <end position="1116"/>
    </location>
</feature>
<dbReference type="PRINTS" id="PR00258">
    <property type="entry name" value="SPERACTRCPTR"/>
</dbReference>
<feature type="domain" description="SRCR" evidence="5">
    <location>
        <begin position="892"/>
        <end position="999"/>
    </location>
</feature>
<name>A0A1X7TND3_AMPQE</name>
<dbReference type="InParanoid" id="A0A1X7TND3"/>
<dbReference type="PROSITE" id="PS50287">
    <property type="entry name" value="SRCR_2"/>
    <property type="match status" value="4"/>
</dbReference>
<dbReference type="Pfam" id="PF00530">
    <property type="entry name" value="SRCR"/>
    <property type="match status" value="3"/>
</dbReference>
<dbReference type="PROSITE" id="PS50017">
    <property type="entry name" value="DEATH_DOMAIN"/>
    <property type="match status" value="2"/>
</dbReference>
<accession>A0A1X7TND3</accession>
<protein>
    <recommendedName>
        <fullName evidence="7">Death domain-containing protein</fullName>
    </recommendedName>
</protein>
<dbReference type="OrthoDB" id="1668230at2759"/>
<dbReference type="InterPro" id="IPR001190">
    <property type="entry name" value="SRCR"/>
</dbReference>
<dbReference type="SUPFAM" id="SSF56487">
    <property type="entry name" value="SRCR-like"/>
    <property type="match status" value="4"/>
</dbReference>
<feature type="domain" description="Death" evidence="4">
    <location>
        <begin position="590"/>
        <end position="664"/>
    </location>
</feature>
<comment type="caution">
    <text evidence="2">Lacks conserved residue(s) required for the propagation of feature annotation.</text>
</comment>
<sequence length="1303" mass="144299">IKDLNEVISTLERSDFPAGRWNDLGLGLHISQPKLDAIQDDNPRDVKGCLKGCLKIWLQQDYDVDAHDKPSLEKLSTAVKEMGLRAAADKIGKIDIIKQEGSSGLRRRNRIPVIVKSDIHKEFRQLQSMFAALVAKIREHLTEKVKHQKLETVNIARFVEEYLNLGGLLNEVSIDVLFNRIRDHYSYLNCSFIEAIVNEHFEKSCMECVTGWFMSHSTSDTYIIKKMKAYVKKMNHFKQSNSLKYLQSTIEDTCERIISSTDTSCVVVIKLNGGWDEKTISDLESLLKHYCTRSDIFNHLQITPGSVCISYLVPRSAIAHITSAVKSKSESMRRVGVFYFSINGDILLDEKDNVNFDESLHEAVKLDKTFEVSLLLSLGADPYYEDSNGDKVLKLAIQGENEEIIELISVAIDTQVMELQSQEELTDEENKEAGNNGENETLEVEIQRLLDLNAELEKSLAASKSEIDKLQETVSFQKKETEVELQTCKKKLNASYLENERLDRVLDKARHDSRVLQNTISSLEANSIVPHIDKFTQSEAITTMDQSVQSMEILLPEIDRNQMKIEGMFAIDDLIDVVNLLKRCGFPQWRWMELGLRLGLLKDSLDAIAENYSEVEDRFIECIARWLRRTDNVDSKGGATFDSLSDALKFMNDNTLVEKLNQEKHNTVLAIDIFNTYHPLLSESLSDPVSVAIMLQREGVITGQVLASVESASPSVPNQRKVFVLCKFTDNIELGTALLQDYDKHLGTKIPDVDGKQDKKEPFGVFRSHFAQLCDAIASEHVIIRAASHCIGEISDDVFDKATTSTIPLYERAQALLIELHRNLKASRDQCQYLMQLISIFHKVKDPVLSKIADSMKSELMSFSFFSTSICIIVLTALIFSNVTGSCTEGSITLFGSTREYEGLVSVCYNGTWSVLCGGTDSRWNVDTATIVCRSLNYKGAGIILKDHGWSNGTSSSLPAVQFTSSQCIGGTANIITDCASLESITYCPTHQYSGVLCSNPDVSAAANGDTALLSFLSASNLGLLLIYYNGSYGTVCDDEFSMNEVQVLCTELGYSPDNGIAVSSEKFVFIQDEFQVYLDTVHCRSNIDTTIGRCLNDGFRSTNCDTIESVGIICQVQGGSCKNGDVRLMGGTRAAGRVELCIGGQWGTICNKGWNDKSANRVCNQLGYKKGIPSLAGQFPAGIGPIWGSEINCTTLASLLGSDLDPPGLLDCLWPLPIGSTPNCTHSNDAGVICTNDTSAPPIDTRCIDKSERLFLFNGTNPSSGRIGICGSDGQLHNICDFIFSDQAATVICRELGLKTPG</sequence>